<dbReference type="EMBL" id="PNYC01000005">
    <property type="protein sequence ID" value="PMS36979.1"/>
    <property type="molecule type" value="Genomic_DNA"/>
</dbReference>
<feature type="transmembrane region" description="Helical" evidence="6">
    <location>
        <begin position="112"/>
        <end position="130"/>
    </location>
</feature>
<feature type="transmembrane region" description="Helical" evidence="6">
    <location>
        <begin position="169"/>
        <end position="188"/>
    </location>
</feature>
<keyword evidence="9" id="KW-1185">Reference proteome</keyword>
<reference evidence="8 9" key="1">
    <citation type="submission" date="2018-01" db="EMBL/GenBank/DDBJ databases">
        <title>Whole genome analyses suggest that Burkholderia sensu lato contains two further novel genera in the rhizoxinica-symbiotica group Mycetohabitans gen. nov., and Trinickia gen. nov.: implications for the evolution of diazotrophy and nodulation in the Burkholderiaceae.</title>
        <authorList>
            <person name="Estrada-de los Santos P."/>
            <person name="Palmer M."/>
            <person name="Chavez-Ramirez B."/>
            <person name="Beukes C."/>
            <person name="Steenkamp E.T."/>
            <person name="Hirsch A.M."/>
            <person name="Manyaka P."/>
            <person name="Maluk M."/>
            <person name="Lafos M."/>
            <person name="Crook M."/>
            <person name="Gross E."/>
            <person name="Simon M.F."/>
            <person name="Bueno dos Reis Junior F."/>
            <person name="Poole P.S."/>
            <person name="Venter S.N."/>
            <person name="James E.K."/>
        </authorList>
    </citation>
    <scope>NUCLEOTIDE SEQUENCE [LARGE SCALE GENOMIC DNA]</scope>
    <source>
        <strain evidence="8 9">JPY 581</strain>
    </source>
</reference>
<keyword evidence="4 6" id="KW-1133">Transmembrane helix</keyword>
<keyword evidence="2" id="KW-1003">Cell membrane</keyword>
<sequence>MKSNSASSASSKSYWKGVAFCLTGTALMGAMFPVMTAALTHVDPFTFTSLRYLIAGIAFAMLLRHREGAGAFAADGHSLGTAWLLGSVGFCGFGSFVFLGQQLAGPDGALDASIMMATQPMMGLLLSSWLRRSPPPVLSLVFVAASFSGVSLVITNGDLLAAIHGPQHYAASGLIVIGAFCWVVYTFGSARFARWSALKYTTMTTWLGLTTIVTVNAILIALHVVPTPTLSTLRSIAPHLLYMGPVAGFGAILFWVSGNRILGPMNGVLFMDVVPITAFVVSALTGLVPMSVQIVGATLTAVALIMNNVYLRRRSLRIAASAAA</sequence>
<feature type="transmembrane region" description="Helical" evidence="6">
    <location>
        <begin position="137"/>
        <end position="157"/>
    </location>
</feature>
<dbReference type="PANTHER" id="PTHR42920">
    <property type="entry name" value="OS03G0707200 PROTEIN-RELATED"/>
    <property type="match status" value="1"/>
</dbReference>
<feature type="transmembrane region" description="Helical" evidence="6">
    <location>
        <begin position="268"/>
        <end position="288"/>
    </location>
</feature>
<keyword evidence="5 6" id="KW-0472">Membrane</keyword>
<gene>
    <name evidence="8" type="ORF">C0Z20_09605</name>
</gene>
<feature type="transmembrane region" description="Helical" evidence="6">
    <location>
        <begin position="294"/>
        <end position="311"/>
    </location>
</feature>
<name>A0A2N7X5E5_9BURK</name>
<dbReference type="GO" id="GO:0005886">
    <property type="term" value="C:plasma membrane"/>
    <property type="evidence" value="ECO:0007669"/>
    <property type="project" value="UniProtKB-SubCell"/>
</dbReference>
<evidence type="ECO:0000256" key="3">
    <source>
        <dbReference type="ARBA" id="ARBA00022692"/>
    </source>
</evidence>
<protein>
    <submittedName>
        <fullName evidence="8">EamA family transporter</fullName>
    </submittedName>
</protein>
<dbReference type="PANTHER" id="PTHR42920:SF14">
    <property type="entry name" value="TRANSPORTER, DRUG_METABOLITE EXPORTER FAMILY"/>
    <property type="match status" value="1"/>
</dbReference>
<feature type="transmembrane region" description="Helical" evidence="6">
    <location>
        <begin position="236"/>
        <end position="256"/>
    </location>
</feature>
<dbReference type="OrthoDB" id="4167046at2"/>
<evidence type="ECO:0000313" key="9">
    <source>
        <dbReference type="Proteomes" id="UP000235777"/>
    </source>
</evidence>
<evidence type="ECO:0000313" key="8">
    <source>
        <dbReference type="EMBL" id="PMS36979.1"/>
    </source>
</evidence>
<dbReference type="InterPro" id="IPR000620">
    <property type="entry name" value="EamA_dom"/>
</dbReference>
<evidence type="ECO:0000256" key="6">
    <source>
        <dbReference type="SAM" id="Phobius"/>
    </source>
</evidence>
<evidence type="ECO:0000256" key="2">
    <source>
        <dbReference type="ARBA" id="ARBA00022475"/>
    </source>
</evidence>
<feature type="transmembrane region" description="Helical" evidence="6">
    <location>
        <begin position="46"/>
        <end position="63"/>
    </location>
</feature>
<comment type="caution">
    <text evidence="8">The sequence shown here is derived from an EMBL/GenBank/DDBJ whole genome shotgun (WGS) entry which is preliminary data.</text>
</comment>
<feature type="domain" description="EamA" evidence="7">
    <location>
        <begin position="16"/>
        <end position="154"/>
    </location>
</feature>
<dbReference type="STRING" id="863227.GCA_000373005_03557"/>
<comment type="subcellular location">
    <subcellularLocation>
        <location evidence="1">Cell membrane</location>
        <topology evidence="1">Multi-pass membrane protein</topology>
    </subcellularLocation>
</comment>
<dbReference type="Proteomes" id="UP000235777">
    <property type="component" value="Unassembled WGS sequence"/>
</dbReference>
<evidence type="ECO:0000259" key="7">
    <source>
        <dbReference type="Pfam" id="PF00892"/>
    </source>
</evidence>
<evidence type="ECO:0000256" key="1">
    <source>
        <dbReference type="ARBA" id="ARBA00004651"/>
    </source>
</evidence>
<dbReference type="RefSeq" id="WP_018442141.1">
    <property type="nucleotide sequence ID" value="NZ_KB890184.1"/>
</dbReference>
<dbReference type="Pfam" id="PF00892">
    <property type="entry name" value="EamA"/>
    <property type="match status" value="1"/>
</dbReference>
<feature type="transmembrane region" description="Helical" evidence="6">
    <location>
        <begin position="200"/>
        <end position="224"/>
    </location>
</feature>
<evidence type="ECO:0000256" key="4">
    <source>
        <dbReference type="ARBA" id="ARBA00022989"/>
    </source>
</evidence>
<evidence type="ECO:0000256" key="5">
    <source>
        <dbReference type="ARBA" id="ARBA00023136"/>
    </source>
</evidence>
<keyword evidence="3 6" id="KW-0812">Transmembrane</keyword>
<proteinExistence type="predicted"/>
<dbReference type="AlphaFoldDB" id="A0A2N7X5E5"/>
<accession>A0A2N7X5E5</accession>
<feature type="transmembrane region" description="Helical" evidence="6">
    <location>
        <begin position="83"/>
        <end position="100"/>
    </location>
</feature>
<organism evidence="8 9">
    <name type="scientific">Trinickia symbiotica</name>
    <dbReference type="NCBI Taxonomy" id="863227"/>
    <lineage>
        <taxon>Bacteria</taxon>
        <taxon>Pseudomonadati</taxon>
        <taxon>Pseudomonadota</taxon>
        <taxon>Betaproteobacteria</taxon>
        <taxon>Burkholderiales</taxon>
        <taxon>Burkholderiaceae</taxon>
        <taxon>Trinickia</taxon>
    </lineage>
</organism>
<dbReference type="InterPro" id="IPR051258">
    <property type="entry name" value="Diverse_Substrate_Transporter"/>
</dbReference>